<keyword evidence="3" id="KW-0862">Zinc</keyword>
<dbReference type="InterPro" id="IPR019786">
    <property type="entry name" value="Zinc_finger_PHD-type_CS"/>
</dbReference>
<accession>A0A914DPK3</accession>
<dbReference type="SMART" id="SM00297">
    <property type="entry name" value="BROMO"/>
    <property type="match status" value="1"/>
</dbReference>
<dbReference type="GO" id="GO:0016589">
    <property type="term" value="C:NURF complex"/>
    <property type="evidence" value="ECO:0007669"/>
    <property type="project" value="InterPro"/>
</dbReference>
<keyword evidence="2 6" id="KW-0863">Zinc-finger</keyword>
<evidence type="ECO:0000256" key="2">
    <source>
        <dbReference type="ARBA" id="ARBA00022771"/>
    </source>
</evidence>
<evidence type="ECO:0000256" key="1">
    <source>
        <dbReference type="ARBA" id="ARBA00022723"/>
    </source>
</evidence>
<organism evidence="10 11">
    <name type="scientific">Acrobeloides nanus</name>
    <dbReference type="NCBI Taxonomy" id="290746"/>
    <lineage>
        <taxon>Eukaryota</taxon>
        <taxon>Metazoa</taxon>
        <taxon>Ecdysozoa</taxon>
        <taxon>Nematoda</taxon>
        <taxon>Chromadorea</taxon>
        <taxon>Rhabditida</taxon>
        <taxon>Tylenchina</taxon>
        <taxon>Cephalobomorpha</taxon>
        <taxon>Cephaloboidea</taxon>
        <taxon>Cephalobidae</taxon>
        <taxon>Acrobeloides</taxon>
    </lineage>
</organism>
<name>A0A914DPK3_9BILA</name>
<evidence type="ECO:0000313" key="11">
    <source>
        <dbReference type="WBParaSite" id="ACRNAN_scaffold3306.g24652.t1"/>
    </source>
</evidence>
<dbReference type="PRINTS" id="PR00503">
    <property type="entry name" value="BROMODOMAIN"/>
</dbReference>
<dbReference type="InterPro" id="IPR001487">
    <property type="entry name" value="Bromodomain"/>
</dbReference>
<dbReference type="InterPro" id="IPR038028">
    <property type="entry name" value="BPTF"/>
</dbReference>
<dbReference type="AlphaFoldDB" id="A0A914DPK3"/>
<feature type="compositionally biased region" description="Low complexity" evidence="7">
    <location>
        <begin position="570"/>
        <end position="582"/>
    </location>
</feature>
<dbReference type="GO" id="GO:0006357">
    <property type="term" value="P:regulation of transcription by RNA polymerase II"/>
    <property type="evidence" value="ECO:0007669"/>
    <property type="project" value="InterPro"/>
</dbReference>
<evidence type="ECO:0000259" key="8">
    <source>
        <dbReference type="PROSITE" id="PS50014"/>
    </source>
</evidence>
<keyword evidence="4 5" id="KW-0103">Bromodomain</keyword>
<dbReference type="Proteomes" id="UP000887540">
    <property type="component" value="Unplaced"/>
</dbReference>
<dbReference type="InterPro" id="IPR013083">
    <property type="entry name" value="Znf_RING/FYVE/PHD"/>
</dbReference>
<dbReference type="SUPFAM" id="SSF47370">
    <property type="entry name" value="Bromodomain"/>
    <property type="match status" value="1"/>
</dbReference>
<dbReference type="Pfam" id="PF00628">
    <property type="entry name" value="PHD"/>
    <property type="match status" value="2"/>
</dbReference>
<feature type="domain" description="PHD-type" evidence="9">
    <location>
        <begin position="732"/>
        <end position="785"/>
    </location>
</feature>
<evidence type="ECO:0000259" key="9">
    <source>
        <dbReference type="PROSITE" id="PS50016"/>
    </source>
</evidence>
<dbReference type="PROSITE" id="PS00633">
    <property type="entry name" value="BROMODOMAIN_1"/>
    <property type="match status" value="1"/>
</dbReference>
<dbReference type="InterPro" id="IPR018359">
    <property type="entry name" value="Bromodomain_CS"/>
</dbReference>
<dbReference type="CDD" id="cd15560">
    <property type="entry name" value="PHD2_3_BPTF"/>
    <property type="match status" value="1"/>
</dbReference>
<protein>
    <submittedName>
        <fullName evidence="11">Uncharacterized protein</fullName>
    </submittedName>
</protein>
<dbReference type="SMART" id="SM00249">
    <property type="entry name" value="PHD"/>
    <property type="match status" value="2"/>
</dbReference>
<dbReference type="GO" id="GO:0000978">
    <property type="term" value="F:RNA polymerase II cis-regulatory region sequence-specific DNA binding"/>
    <property type="evidence" value="ECO:0007669"/>
    <property type="project" value="TreeGrafter"/>
</dbReference>
<dbReference type="PANTHER" id="PTHR45975:SF2">
    <property type="entry name" value="NUCLEOSOME-REMODELING FACTOR SUBUNIT BPTF"/>
    <property type="match status" value="1"/>
</dbReference>
<evidence type="ECO:0000256" key="4">
    <source>
        <dbReference type="ARBA" id="ARBA00023117"/>
    </source>
</evidence>
<dbReference type="PROSITE" id="PS50014">
    <property type="entry name" value="BROMODOMAIN_2"/>
    <property type="match status" value="1"/>
</dbReference>
<dbReference type="InterPro" id="IPR036427">
    <property type="entry name" value="Bromodomain-like_sf"/>
</dbReference>
<dbReference type="Gene3D" id="3.30.40.10">
    <property type="entry name" value="Zinc/RING finger domain, C3HC4 (zinc finger)"/>
    <property type="match status" value="2"/>
</dbReference>
<evidence type="ECO:0000256" key="5">
    <source>
        <dbReference type="PROSITE-ProRule" id="PRU00035"/>
    </source>
</evidence>
<feature type="region of interest" description="Disordered" evidence="7">
    <location>
        <begin position="564"/>
        <end position="668"/>
    </location>
</feature>
<evidence type="ECO:0000256" key="7">
    <source>
        <dbReference type="SAM" id="MobiDB-lite"/>
    </source>
</evidence>
<dbReference type="InterPro" id="IPR001965">
    <property type="entry name" value="Znf_PHD"/>
</dbReference>
<feature type="domain" description="PHD-type" evidence="9">
    <location>
        <begin position="674"/>
        <end position="725"/>
    </location>
</feature>
<evidence type="ECO:0000256" key="3">
    <source>
        <dbReference type="ARBA" id="ARBA00022833"/>
    </source>
</evidence>
<dbReference type="PROSITE" id="PS01359">
    <property type="entry name" value="ZF_PHD_1"/>
    <property type="match status" value="1"/>
</dbReference>
<proteinExistence type="predicted"/>
<dbReference type="GO" id="GO:0008270">
    <property type="term" value="F:zinc ion binding"/>
    <property type="evidence" value="ECO:0007669"/>
    <property type="project" value="UniProtKB-KW"/>
</dbReference>
<dbReference type="Pfam" id="PF00439">
    <property type="entry name" value="Bromodomain"/>
    <property type="match status" value="1"/>
</dbReference>
<dbReference type="PROSITE" id="PS50016">
    <property type="entry name" value="ZF_PHD_2"/>
    <property type="match status" value="2"/>
</dbReference>
<dbReference type="InterPro" id="IPR019787">
    <property type="entry name" value="Znf_PHD-finger"/>
</dbReference>
<dbReference type="Gene3D" id="1.20.920.10">
    <property type="entry name" value="Bromodomain-like"/>
    <property type="match status" value="1"/>
</dbReference>
<dbReference type="SUPFAM" id="SSF57903">
    <property type="entry name" value="FYVE/PHD zinc finger"/>
    <property type="match status" value="2"/>
</dbReference>
<keyword evidence="1" id="KW-0479">Metal-binding</keyword>
<reference evidence="11" key="1">
    <citation type="submission" date="2022-11" db="UniProtKB">
        <authorList>
            <consortium name="WormBaseParasite"/>
        </authorList>
    </citation>
    <scope>IDENTIFICATION</scope>
</reference>
<dbReference type="WBParaSite" id="ACRNAN_scaffold3306.g24652.t1">
    <property type="protein sequence ID" value="ACRNAN_scaffold3306.g24652.t1"/>
    <property type="gene ID" value="ACRNAN_scaffold3306.g24652"/>
</dbReference>
<evidence type="ECO:0000313" key="10">
    <source>
        <dbReference type="Proteomes" id="UP000887540"/>
    </source>
</evidence>
<dbReference type="PANTHER" id="PTHR45975">
    <property type="entry name" value="NUCLEOSOME-REMODELING FACTOR SUBUNIT BPTF"/>
    <property type="match status" value="1"/>
</dbReference>
<evidence type="ECO:0000256" key="6">
    <source>
        <dbReference type="PROSITE-ProRule" id="PRU00146"/>
    </source>
</evidence>
<sequence>MSASPTILTHRVIVLDEANNQNRHVEVKMEDGFSTNFPIDNINASSPFDYNSGLSRNSNNFGTERFIRVRGEDGIAKYIRATPLGLVNSNQQKPQRANSTSTIRLVPVRTNYTKQYGSDTLRTKSSSEVDPQLAYNEPIRTMADNFSAASQPLTNTRTTSDFGLISSAISSNTFPKNGYSYLTKSYNSPRSIRPSGWNITSNNFSRPGTSFLRGTAQPLSNSLSSYRYQPTTNRSFANYRHVFPRGNRNTAFNSYINNSYGARRNGRNMGYLNFDESEERAISEAIAREEELMRMEEELRRNGSKVDIDLDYQRIEEEILRREAVARQELEQKRLSSLTNYHSSFSSSRRNQTNLDRMTQTKIKEYLSKPTNLEPRMADTEDEKDCRSILNSMVQQVSQWDKQYGWHKTILRKLRDKRVTFQTESSAPPNNIGFRKVPRSSEALLNDHMERLKKEIIKRRLNLLKEAETELEIEFPPAPKQRRKRVPRVANENSAPKQNSDENLDAAIFTLKEEVIENILATTLDDGKQNPLDLFADLITQMQPFDDVLMMDFQPQIENAKSPKFDMKESNNNSYQSPQQQPAEKIDVKVEVPKVEKPRIRTKEPKVATKPKNESLEEAQKRTTKRARKSKDIFEECPVPAKRGRPSKAKSVESSTTGTEPALSPKSTEIDPNKQHCFCNKSYDPKKFYVSCDSCNSWFHGKCIGITKKKARQMESWTCDECGKKESASKELLYCLCKQPYDEKRFYVGCDKCEDWYHPECVGTTQKAVEIAKAAEYICPPCRIKQRIADERPLSKTQQRPPSSLSIIDPLSILPVQPLNREDYLLLWRMWEMLQLHPQSWPFREQIDMKKYPNYTKVIQKPLDLTVLRAKLEKREYKMVKDFASDVCLMLENSRAYHRKYNKNPEILKCADGLENYFYENLANIRDEMRDKAARRVSECLTYASSLDIDPEQLIGFGSDACIDPSILQKLL</sequence>
<dbReference type="InterPro" id="IPR011011">
    <property type="entry name" value="Znf_FYVE_PHD"/>
</dbReference>
<feature type="domain" description="Bromo" evidence="8">
    <location>
        <begin position="835"/>
        <end position="898"/>
    </location>
</feature>
<feature type="region of interest" description="Disordered" evidence="7">
    <location>
        <begin position="475"/>
        <end position="501"/>
    </location>
</feature>
<feature type="compositionally biased region" description="Basic and acidic residues" evidence="7">
    <location>
        <begin position="584"/>
        <end position="621"/>
    </location>
</feature>
<keyword evidence="10" id="KW-1185">Reference proteome</keyword>